<evidence type="ECO:0000256" key="12">
    <source>
        <dbReference type="ARBA" id="ARBA00023303"/>
    </source>
</evidence>
<feature type="compositionally biased region" description="Polar residues" evidence="13">
    <location>
        <begin position="603"/>
        <end position="616"/>
    </location>
</feature>
<dbReference type="Gene3D" id="1.10.287.70">
    <property type="match status" value="1"/>
</dbReference>
<evidence type="ECO:0000256" key="11">
    <source>
        <dbReference type="ARBA" id="ARBA00023136"/>
    </source>
</evidence>
<feature type="transmembrane region" description="Helical" evidence="14">
    <location>
        <begin position="334"/>
        <end position="351"/>
    </location>
</feature>
<evidence type="ECO:0000256" key="4">
    <source>
        <dbReference type="ARBA" id="ARBA00022692"/>
    </source>
</evidence>
<keyword evidence="11 14" id="KW-0472">Membrane</keyword>
<dbReference type="SUPFAM" id="SSF81324">
    <property type="entry name" value="Voltage-gated potassium channels"/>
    <property type="match status" value="1"/>
</dbReference>
<feature type="domain" description="EF-hand" evidence="15">
    <location>
        <begin position="542"/>
        <end position="577"/>
    </location>
</feature>
<keyword evidence="9 14" id="KW-1133">Transmembrane helix</keyword>
<dbReference type="Gene3D" id="1.20.120.350">
    <property type="entry name" value="Voltage-gated potassium channels. Chain C"/>
    <property type="match status" value="1"/>
</dbReference>
<keyword evidence="2" id="KW-0813">Transport</keyword>
<dbReference type="InterPro" id="IPR002048">
    <property type="entry name" value="EF_hand_dom"/>
</dbReference>
<feature type="transmembrane region" description="Helical" evidence="14">
    <location>
        <begin position="263"/>
        <end position="284"/>
    </location>
</feature>
<evidence type="ECO:0000256" key="1">
    <source>
        <dbReference type="ARBA" id="ARBA00004141"/>
    </source>
</evidence>
<sequence>MAVGDLGAVSEAFVTTGDRLRDCGNLCEGCDNVGQPHVLMDWLEQEVVARLAMLDTKIDQLQHKLLAAESQSLQPPIVPTHVSTAGAEQEIRKMNRHSTQASNTQQSSRSGSNPRPYLAPSLWQPMRLASRSNSVDCIRPPSKQRPEDCQPPAPRPTPNAPGTQPPCVELDEEMPPESPTALKNASNYKLTKAALGMSNSANLSDGDSTRGDFVEVDMSRNRRDSDKRSEGSCQVLEDRALSRPEHIVHIWNFLSNPEYNRGAGWYAVIMPAITLMSVTTTLLQTGEPPFLHGLGAAVVEVTFETVFAMELLLRFVTCPSRRGFLSDFHNAADVLAVLPLALRAAVGFVLPDSGSEGWRGAAAEYLLCIVPILRLLKMLRRFERFRLVIAAVEQAFEALPILLFSLFELTLVFSALIFLVEPRDNIESLPRAIWLTIVTMTTVGYGDVTPTNTPGIIVVSLLVIMSVLYMAMPLGIVGQAFVQVWSDRDRILLLHRTQERLKQWGYTARDALQIFYWFDEDGSGNLEIDEFQTMVEMMRLGLNKQRVHLLFNSIDVDGGGTIDAREFVKFLYPEEYHDIFGIVKQEDTEDEESCGKDSPAGLHSQSPRSPTAQECW</sequence>
<keyword evidence="7" id="KW-0851">Voltage-gated channel</keyword>
<dbReference type="PROSITE" id="PS50222">
    <property type="entry name" value="EF_HAND_2"/>
    <property type="match status" value="2"/>
</dbReference>
<dbReference type="InterPro" id="IPR028325">
    <property type="entry name" value="VG_K_chnl"/>
</dbReference>
<keyword evidence="10" id="KW-0406">Ion transport</keyword>
<feature type="compositionally biased region" description="Pro residues" evidence="13">
    <location>
        <begin position="149"/>
        <end position="159"/>
    </location>
</feature>
<feature type="compositionally biased region" description="Polar residues" evidence="13">
    <location>
        <begin position="97"/>
        <end position="113"/>
    </location>
</feature>
<feature type="transmembrane region" description="Helical" evidence="14">
    <location>
        <begin position="290"/>
        <end position="313"/>
    </location>
</feature>
<evidence type="ECO:0000256" key="6">
    <source>
        <dbReference type="ARBA" id="ARBA00022837"/>
    </source>
</evidence>
<gene>
    <name evidence="16" type="ORF">PBAH0796_LOCUS13902</name>
</gene>
<feature type="transmembrane region" description="Helical" evidence="14">
    <location>
        <begin position="456"/>
        <end position="482"/>
    </location>
</feature>
<protein>
    <recommendedName>
        <fullName evidence="15">EF-hand domain-containing protein</fullName>
    </recommendedName>
</protein>
<feature type="region of interest" description="Disordered" evidence="13">
    <location>
        <begin position="94"/>
        <end position="182"/>
    </location>
</feature>
<evidence type="ECO:0000256" key="9">
    <source>
        <dbReference type="ARBA" id="ARBA00022989"/>
    </source>
</evidence>
<keyword evidence="4 14" id="KW-0812">Transmembrane</keyword>
<evidence type="ECO:0000313" key="16">
    <source>
        <dbReference type="EMBL" id="CAD8358620.1"/>
    </source>
</evidence>
<dbReference type="PANTHER" id="PTHR11537">
    <property type="entry name" value="VOLTAGE-GATED POTASSIUM CHANNEL"/>
    <property type="match status" value="1"/>
</dbReference>
<evidence type="ECO:0000256" key="7">
    <source>
        <dbReference type="ARBA" id="ARBA00022882"/>
    </source>
</evidence>
<dbReference type="EMBL" id="HBEG01022931">
    <property type="protein sequence ID" value="CAD8358620.1"/>
    <property type="molecule type" value="Transcribed_RNA"/>
</dbReference>
<organism evidence="16">
    <name type="scientific">Pyrodinium bahamense</name>
    <dbReference type="NCBI Taxonomy" id="73915"/>
    <lineage>
        <taxon>Eukaryota</taxon>
        <taxon>Sar</taxon>
        <taxon>Alveolata</taxon>
        <taxon>Dinophyceae</taxon>
        <taxon>Gonyaulacales</taxon>
        <taxon>Pyrocystaceae</taxon>
        <taxon>Pyrodinium</taxon>
    </lineage>
</organism>
<evidence type="ECO:0000256" key="2">
    <source>
        <dbReference type="ARBA" id="ARBA00022448"/>
    </source>
</evidence>
<dbReference type="CDD" id="cd00051">
    <property type="entry name" value="EFh"/>
    <property type="match status" value="1"/>
</dbReference>
<keyword evidence="5" id="KW-0631">Potassium channel</keyword>
<feature type="region of interest" description="Disordered" evidence="13">
    <location>
        <begin position="587"/>
        <end position="616"/>
    </location>
</feature>
<evidence type="ECO:0000259" key="15">
    <source>
        <dbReference type="PROSITE" id="PS50222"/>
    </source>
</evidence>
<evidence type="ECO:0000256" key="8">
    <source>
        <dbReference type="ARBA" id="ARBA00022958"/>
    </source>
</evidence>
<dbReference type="SUPFAM" id="SSF47473">
    <property type="entry name" value="EF-hand"/>
    <property type="match status" value="1"/>
</dbReference>
<dbReference type="InterPro" id="IPR018247">
    <property type="entry name" value="EF_Hand_1_Ca_BS"/>
</dbReference>
<dbReference type="Pfam" id="PF00520">
    <property type="entry name" value="Ion_trans"/>
    <property type="match status" value="1"/>
</dbReference>
<feature type="transmembrane region" description="Helical" evidence="14">
    <location>
        <begin position="396"/>
        <end position="420"/>
    </location>
</feature>
<dbReference type="GO" id="GO:0001508">
    <property type="term" value="P:action potential"/>
    <property type="evidence" value="ECO:0007669"/>
    <property type="project" value="TreeGrafter"/>
</dbReference>
<comment type="subcellular location">
    <subcellularLocation>
        <location evidence="1">Membrane</location>
        <topology evidence="1">Multi-pass membrane protein</topology>
    </subcellularLocation>
</comment>
<dbReference type="PROSITE" id="PS00018">
    <property type="entry name" value="EF_HAND_1"/>
    <property type="match status" value="2"/>
</dbReference>
<evidence type="ECO:0000256" key="14">
    <source>
        <dbReference type="SAM" id="Phobius"/>
    </source>
</evidence>
<keyword evidence="6" id="KW-0106">Calcium</keyword>
<dbReference type="AlphaFoldDB" id="A0A7S0FG85"/>
<dbReference type="GO" id="GO:0005509">
    <property type="term" value="F:calcium ion binding"/>
    <property type="evidence" value="ECO:0007669"/>
    <property type="project" value="InterPro"/>
</dbReference>
<dbReference type="Pfam" id="PF13202">
    <property type="entry name" value="EF-hand_5"/>
    <property type="match status" value="2"/>
</dbReference>
<dbReference type="PANTHER" id="PTHR11537:SF254">
    <property type="entry name" value="POTASSIUM VOLTAGE-GATED CHANNEL PROTEIN SHAB"/>
    <property type="match status" value="1"/>
</dbReference>
<evidence type="ECO:0000256" key="5">
    <source>
        <dbReference type="ARBA" id="ARBA00022826"/>
    </source>
</evidence>
<reference evidence="16" key="1">
    <citation type="submission" date="2021-01" db="EMBL/GenBank/DDBJ databases">
        <authorList>
            <person name="Corre E."/>
            <person name="Pelletier E."/>
            <person name="Niang G."/>
            <person name="Scheremetjew M."/>
            <person name="Finn R."/>
            <person name="Kale V."/>
            <person name="Holt S."/>
            <person name="Cochrane G."/>
            <person name="Meng A."/>
            <person name="Brown T."/>
            <person name="Cohen L."/>
        </authorList>
    </citation>
    <scope>NUCLEOTIDE SEQUENCE</scope>
    <source>
        <strain evidence="16">Pbaha01</strain>
    </source>
</reference>
<dbReference type="PRINTS" id="PR00169">
    <property type="entry name" value="KCHANNEL"/>
</dbReference>
<evidence type="ECO:0000256" key="10">
    <source>
        <dbReference type="ARBA" id="ARBA00023065"/>
    </source>
</evidence>
<evidence type="ECO:0000256" key="3">
    <source>
        <dbReference type="ARBA" id="ARBA00022538"/>
    </source>
</evidence>
<dbReference type="InterPro" id="IPR027359">
    <property type="entry name" value="Volt_channel_dom_sf"/>
</dbReference>
<dbReference type="GO" id="GO:0008076">
    <property type="term" value="C:voltage-gated potassium channel complex"/>
    <property type="evidence" value="ECO:0007669"/>
    <property type="project" value="InterPro"/>
</dbReference>
<dbReference type="Gene3D" id="1.10.238.10">
    <property type="entry name" value="EF-hand"/>
    <property type="match status" value="1"/>
</dbReference>
<keyword evidence="3" id="KW-0633">Potassium transport</keyword>
<keyword evidence="8" id="KW-0630">Potassium</keyword>
<evidence type="ECO:0000256" key="13">
    <source>
        <dbReference type="SAM" id="MobiDB-lite"/>
    </source>
</evidence>
<dbReference type="SMART" id="SM00054">
    <property type="entry name" value="EFh"/>
    <property type="match status" value="2"/>
</dbReference>
<feature type="transmembrane region" description="Helical" evidence="14">
    <location>
        <begin position="357"/>
        <end position="376"/>
    </location>
</feature>
<name>A0A7S0FG85_9DINO</name>
<dbReference type="InterPro" id="IPR011992">
    <property type="entry name" value="EF-hand-dom_pair"/>
</dbReference>
<dbReference type="InterPro" id="IPR005821">
    <property type="entry name" value="Ion_trans_dom"/>
</dbReference>
<feature type="domain" description="EF-hand" evidence="15">
    <location>
        <begin position="506"/>
        <end position="541"/>
    </location>
</feature>
<keyword evidence="12" id="KW-0407">Ion channel</keyword>
<accession>A0A7S0FG85</accession>
<proteinExistence type="predicted"/>
<dbReference type="GO" id="GO:0005249">
    <property type="term" value="F:voltage-gated potassium channel activity"/>
    <property type="evidence" value="ECO:0007669"/>
    <property type="project" value="InterPro"/>
</dbReference>